<dbReference type="InterPro" id="IPR024072">
    <property type="entry name" value="DHFR-like_dom_sf"/>
</dbReference>
<dbReference type="InterPro" id="IPR050765">
    <property type="entry name" value="Riboflavin_Biosynth_HTPR"/>
</dbReference>
<dbReference type="SUPFAM" id="SSF53597">
    <property type="entry name" value="Dihydrofolate reductase-like"/>
    <property type="match status" value="1"/>
</dbReference>
<reference evidence="2" key="1">
    <citation type="submission" date="2023-03" db="EMBL/GenBank/DDBJ databases">
        <title>MT1 and MT2 Draft Genomes of Novel Species.</title>
        <authorList>
            <person name="Venkateswaran K."/>
        </authorList>
    </citation>
    <scope>NUCLEOTIDE SEQUENCE</scope>
    <source>
        <strain evidence="2">F6_8S_P_1A</strain>
    </source>
</reference>
<feature type="domain" description="Bacterial bifunctional deaminase-reductase C-terminal" evidence="1">
    <location>
        <begin position="4"/>
        <end position="178"/>
    </location>
</feature>
<keyword evidence="3" id="KW-1185">Reference proteome</keyword>
<dbReference type="InterPro" id="IPR002734">
    <property type="entry name" value="RibDG_C"/>
</dbReference>
<dbReference type="PANTHER" id="PTHR38011">
    <property type="entry name" value="DIHYDROFOLATE REDUCTASE FAMILY PROTEIN (AFU_ORTHOLOGUE AFUA_8G06820)"/>
    <property type="match status" value="1"/>
</dbReference>
<dbReference type="Gene3D" id="3.40.430.10">
    <property type="entry name" value="Dihydrofolate Reductase, subunit A"/>
    <property type="match status" value="1"/>
</dbReference>
<protein>
    <submittedName>
        <fullName evidence="2">Dihydrofolate reductase family protein</fullName>
    </submittedName>
</protein>
<comment type="caution">
    <text evidence="2">The sequence shown here is derived from an EMBL/GenBank/DDBJ whole genome shotgun (WGS) entry which is preliminary data.</text>
</comment>
<organism evidence="2 3">
    <name type="scientific">Leifsonia virtsii</name>
    <dbReference type="NCBI Taxonomy" id="3035915"/>
    <lineage>
        <taxon>Bacteria</taxon>
        <taxon>Bacillati</taxon>
        <taxon>Actinomycetota</taxon>
        <taxon>Actinomycetes</taxon>
        <taxon>Micrococcales</taxon>
        <taxon>Microbacteriaceae</taxon>
        <taxon>Leifsonia</taxon>
    </lineage>
</organism>
<accession>A0ABT8J4M9</accession>
<gene>
    <name evidence="2" type="ORF">P5G59_20705</name>
</gene>
<sequence>MLLSVNAFVSLDGVVQGPAATDEDRSGGFTRGGWLVPHASPALDAAACGWMGEADALLLGRNTFERMREHWARVGDPDDVVASAMKFGRTFVVSTTLTEQQIGWLPVIVLPGDPVESVRILKEQPGRELQVHGSWRLARALHDAGLVDVYRLVQVPVVVGQGKRLFENGAIPAMYHVDPAGSGVLDGGALALTLRRAAFGTVHPGRHAAGAAGGLHAGATP</sequence>
<evidence type="ECO:0000313" key="3">
    <source>
        <dbReference type="Proteomes" id="UP001174210"/>
    </source>
</evidence>
<evidence type="ECO:0000259" key="1">
    <source>
        <dbReference type="Pfam" id="PF01872"/>
    </source>
</evidence>
<dbReference type="EMBL" id="JAROCB010000009">
    <property type="protein sequence ID" value="MDN4599581.1"/>
    <property type="molecule type" value="Genomic_DNA"/>
</dbReference>
<evidence type="ECO:0000313" key="2">
    <source>
        <dbReference type="EMBL" id="MDN4599581.1"/>
    </source>
</evidence>
<dbReference type="RefSeq" id="WP_301220860.1">
    <property type="nucleotide sequence ID" value="NZ_JAROCB010000009.1"/>
</dbReference>
<dbReference type="Pfam" id="PF01872">
    <property type="entry name" value="RibD_C"/>
    <property type="match status" value="1"/>
</dbReference>
<name>A0ABT8J4M9_9MICO</name>
<dbReference type="PANTHER" id="PTHR38011:SF2">
    <property type="entry name" value="BIFUNCTIONAL DEAMINASE-REDUCTASE DOMAIN PROTEIN"/>
    <property type="match status" value="1"/>
</dbReference>
<dbReference type="Proteomes" id="UP001174210">
    <property type="component" value="Unassembled WGS sequence"/>
</dbReference>
<proteinExistence type="predicted"/>